<accession>A0ABT7YCV9</accession>
<dbReference type="EMBL" id="JAUEPH010000003">
    <property type="protein sequence ID" value="MDN3204347.1"/>
    <property type="molecule type" value="Genomic_DNA"/>
</dbReference>
<dbReference type="Pfam" id="PF17170">
    <property type="entry name" value="DUF5128"/>
    <property type="match status" value="1"/>
</dbReference>
<proteinExistence type="predicted"/>
<evidence type="ECO:0000313" key="2">
    <source>
        <dbReference type="Proteomes" id="UP001171916"/>
    </source>
</evidence>
<gene>
    <name evidence="1" type="ORF">QVH07_09305</name>
</gene>
<organism evidence="1 2">
    <name type="scientific">Algoriphagus sediminis</name>
    <dbReference type="NCBI Taxonomy" id="3057113"/>
    <lineage>
        <taxon>Bacteria</taxon>
        <taxon>Pseudomonadati</taxon>
        <taxon>Bacteroidota</taxon>
        <taxon>Cytophagia</taxon>
        <taxon>Cytophagales</taxon>
        <taxon>Cyclobacteriaceae</taxon>
        <taxon>Algoriphagus</taxon>
    </lineage>
</organism>
<comment type="caution">
    <text evidence="1">The sequence shown here is derived from an EMBL/GenBank/DDBJ whole genome shotgun (WGS) entry which is preliminary data.</text>
</comment>
<dbReference type="InterPro" id="IPR011042">
    <property type="entry name" value="6-blade_b-propeller_TolB-like"/>
</dbReference>
<keyword evidence="2" id="KW-1185">Reference proteome</keyword>
<dbReference type="Gene3D" id="2.120.10.30">
    <property type="entry name" value="TolB, C-terminal domain"/>
    <property type="match status" value="1"/>
</dbReference>
<dbReference type="RefSeq" id="WP_289999895.1">
    <property type="nucleotide sequence ID" value="NZ_JAUEPH010000003.1"/>
</dbReference>
<sequence>MFLRHFKKKGIAKKIPIPNSFGVIVFSLFWINIILSCTPDNSFDSYQSRKDNLIQLDLDNLEFLNEANLDQFFSIAKVVELESLDSTFIINYDKVIISEERIFLLDKNGSYSVHAFDQNGNFLYTISNYGEGPDEYREIRDVTVDFSNSTLNILDFASKTIWVYDINYGQLVKKLYLGRDHYYSSFESQNGFFVISHGNNCGLLSNCENLTIADNFLKNDSSFLSIPKNLRGFDLKPNQTFSRHGNNIYYTELLNDTIYEVNPSEGLFSARFAIDFGHYKIPNEFKYSNANSSGTQLINYALANQKSIGINQCFVSDSILYFNHGLPELKHIFYNLYSREGFSFNEFKTSNLLLTGRILGTLKNDFITLISDEALMAMKQSFESKDSLIYRQSNPEAYRLVKDRNPGSSPVIVYIKVNFEKVDSK</sequence>
<reference evidence="1" key="1">
    <citation type="submission" date="2023-06" db="EMBL/GenBank/DDBJ databases">
        <title>Robiginitalea aurantiacus sp. nov. and Algoriphagus sediminis sp. nov., isolated from coastal sediment.</title>
        <authorList>
            <person name="Zhou Z.Y."/>
            <person name="An J."/>
            <person name="Jia Y.W."/>
            <person name="Du Z.J."/>
        </authorList>
    </citation>
    <scope>NUCLEOTIDE SEQUENCE</scope>
    <source>
        <strain evidence="1">C2-7</strain>
    </source>
</reference>
<name>A0ABT7YCV9_9BACT</name>
<dbReference type="Proteomes" id="UP001171916">
    <property type="component" value="Unassembled WGS sequence"/>
</dbReference>
<evidence type="ECO:0000313" key="1">
    <source>
        <dbReference type="EMBL" id="MDN3204347.1"/>
    </source>
</evidence>
<protein>
    <submittedName>
        <fullName evidence="1">6-bladed beta-propeller</fullName>
    </submittedName>
</protein>
<dbReference type="SUPFAM" id="SSF63825">
    <property type="entry name" value="YWTD domain"/>
    <property type="match status" value="1"/>
</dbReference>